<dbReference type="GO" id="GO:0005525">
    <property type="term" value="F:GTP binding"/>
    <property type="evidence" value="ECO:0007669"/>
    <property type="project" value="UniProtKB-KW"/>
</dbReference>
<dbReference type="PANTHER" id="PTHR10218">
    <property type="entry name" value="GTP-BINDING PROTEIN ALPHA SUBUNIT"/>
    <property type="match status" value="1"/>
</dbReference>
<dbReference type="AlphaFoldDB" id="A0A8H7P0N9"/>
<reference evidence="8" key="2">
    <citation type="journal article" name="Front. Microbiol.">
        <title>Degradative Capacity of Two Strains of Rhodonia placenta: From Phenotype to Genotype.</title>
        <authorList>
            <person name="Kolle M."/>
            <person name="Horta M.A.C."/>
            <person name="Nowrousian M."/>
            <person name="Ohm R.A."/>
            <person name="Benz J.P."/>
            <person name="Pilgard A."/>
        </authorList>
    </citation>
    <scope>NUCLEOTIDE SEQUENCE</scope>
    <source>
        <strain evidence="8">FPRL280</strain>
    </source>
</reference>
<evidence type="ECO:0000256" key="3">
    <source>
        <dbReference type="ARBA" id="ARBA00023134"/>
    </source>
</evidence>
<evidence type="ECO:0000256" key="2">
    <source>
        <dbReference type="ARBA" id="ARBA00022741"/>
    </source>
</evidence>
<evidence type="ECO:0000256" key="5">
    <source>
        <dbReference type="PIRSR" id="PIRSR601019-1"/>
    </source>
</evidence>
<dbReference type="Proteomes" id="UP000639403">
    <property type="component" value="Unassembled WGS sequence"/>
</dbReference>
<evidence type="ECO:0008006" key="10">
    <source>
        <dbReference type="Google" id="ProtNLM"/>
    </source>
</evidence>
<protein>
    <recommendedName>
        <fullName evidence="10">Candidate G-protein alpha subunit</fullName>
    </recommendedName>
</protein>
<evidence type="ECO:0000313" key="8">
    <source>
        <dbReference type="EMBL" id="KAF9812430.1"/>
    </source>
</evidence>
<dbReference type="InterPro" id="IPR001019">
    <property type="entry name" value="Gprotein_alpha_su"/>
</dbReference>
<dbReference type="InterPro" id="IPR027417">
    <property type="entry name" value="P-loop_NTPase"/>
</dbReference>
<name>A0A8H7P0N9_9APHY</name>
<reference evidence="8" key="1">
    <citation type="submission" date="2020-11" db="EMBL/GenBank/DDBJ databases">
        <authorList>
            <person name="Koelle M."/>
            <person name="Horta M.A.C."/>
            <person name="Nowrousian M."/>
            <person name="Ohm R.A."/>
            <person name="Benz P."/>
            <person name="Pilgard A."/>
        </authorList>
    </citation>
    <scope>NUCLEOTIDE SEQUENCE</scope>
    <source>
        <strain evidence="8">FPRL280</strain>
    </source>
</reference>
<feature type="binding site" evidence="6">
    <location>
        <position position="278"/>
    </location>
    <ligand>
        <name>Mg(2+)</name>
        <dbReference type="ChEBI" id="CHEBI:18420"/>
    </ligand>
</feature>
<dbReference type="GO" id="GO:0007188">
    <property type="term" value="P:adenylate cyclase-modulating G protein-coupled receptor signaling pathway"/>
    <property type="evidence" value="ECO:0007669"/>
    <property type="project" value="TreeGrafter"/>
</dbReference>
<dbReference type="SUPFAM" id="SSF47895">
    <property type="entry name" value="Transducin (alpha subunit), insertion domain"/>
    <property type="match status" value="1"/>
</dbReference>
<proteinExistence type="predicted"/>
<dbReference type="FunFam" id="3.40.50.300:FF:000692">
    <property type="entry name" value="Guanine nucleotide-binding protein subunit alpha"/>
    <property type="match status" value="1"/>
</dbReference>
<dbReference type="SMART" id="SM00275">
    <property type="entry name" value="G_alpha"/>
    <property type="match status" value="1"/>
</dbReference>
<feature type="binding site" evidence="5">
    <location>
        <begin position="272"/>
        <end position="278"/>
    </location>
    <ligand>
        <name>GTP</name>
        <dbReference type="ChEBI" id="CHEBI:37565"/>
    </ligand>
</feature>
<dbReference type="GO" id="GO:0005737">
    <property type="term" value="C:cytoplasm"/>
    <property type="evidence" value="ECO:0007669"/>
    <property type="project" value="TreeGrafter"/>
</dbReference>
<dbReference type="GO" id="GO:0031683">
    <property type="term" value="F:G-protein beta/gamma-subunit complex binding"/>
    <property type="evidence" value="ECO:0007669"/>
    <property type="project" value="InterPro"/>
</dbReference>
<keyword evidence="4" id="KW-0807">Transducer</keyword>
<dbReference type="PANTHER" id="PTHR10218:SF360">
    <property type="entry name" value="GUANINE NUCLEOTIDE-BINDING PROTEIN SUBUNIT ALPHA HOMOLOG"/>
    <property type="match status" value="1"/>
</dbReference>
<gene>
    <name evidence="8" type="ORF">IEO21_06233</name>
</gene>
<evidence type="ECO:0000256" key="1">
    <source>
        <dbReference type="ARBA" id="ARBA00022723"/>
    </source>
</evidence>
<organism evidence="8 9">
    <name type="scientific">Rhodonia placenta</name>
    <dbReference type="NCBI Taxonomy" id="104341"/>
    <lineage>
        <taxon>Eukaryota</taxon>
        <taxon>Fungi</taxon>
        <taxon>Dikarya</taxon>
        <taxon>Basidiomycota</taxon>
        <taxon>Agaricomycotina</taxon>
        <taxon>Agaricomycetes</taxon>
        <taxon>Polyporales</taxon>
        <taxon>Adustoporiaceae</taxon>
        <taxon>Rhodonia</taxon>
    </lineage>
</organism>
<keyword evidence="2 5" id="KW-0547">Nucleotide-binding</keyword>
<evidence type="ECO:0000256" key="6">
    <source>
        <dbReference type="PIRSR" id="PIRSR601019-2"/>
    </source>
</evidence>
<feature type="binding site" evidence="5">
    <location>
        <begin position="371"/>
        <end position="374"/>
    </location>
    <ligand>
        <name>GTP</name>
        <dbReference type="ChEBI" id="CHEBI:37565"/>
    </ligand>
</feature>
<feature type="binding site" evidence="5">
    <location>
        <position position="432"/>
    </location>
    <ligand>
        <name>GTP</name>
        <dbReference type="ChEBI" id="CHEBI:37565"/>
    </ligand>
</feature>
<dbReference type="EMBL" id="JADOXO010000133">
    <property type="protein sequence ID" value="KAF9812430.1"/>
    <property type="molecule type" value="Genomic_DNA"/>
</dbReference>
<dbReference type="GO" id="GO:0046872">
    <property type="term" value="F:metal ion binding"/>
    <property type="evidence" value="ECO:0007669"/>
    <property type="project" value="UniProtKB-KW"/>
</dbReference>
<dbReference type="GO" id="GO:0001664">
    <property type="term" value="F:G protein-coupled receptor binding"/>
    <property type="evidence" value="ECO:0007669"/>
    <property type="project" value="TreeGrafter"/>
</dbReference>
<dbReference type="GO" id="GO:0003924">
    <property type="term" value="F:GTPase activity"/>
    <property type="evidence" value="ECO:0007669"/>
    <property type="project" value="InterPro"/>
</dbReference>
<keyword evidence="1 6" id="KW-0479">Metal-binding</keyword>
<evidence type="ECO:0000256" key="7">
    <source>
        <dbReference type="SAM" id="MobiDB-lite"/>
    </source>
</evidence>
<dbReference type="Gene3D" id="3.40.50.300">
    <property type="entry name" value="P-loop containing nucleotide triphosphate hydrolases"/>
    <property type="match status" value="2"/>
</dbReference>
<dbReference type="GO" id="GO:0005834">
    <property type="term" value="C:heterotrimeric G-protein complex"/>
    <property type="evidence" value="ECO:0007669"/>
    <property type="project" value="TreeGrafter"/>
</dbReference>
<dbReference type="SUPFAM" id="SSF52540">
    <property type="entry name" value="P-loop containing nucleoside triphosphate hydrolases"/>
    <property type="match status" value="1"/>
</dbReference>
<feature type="region of interest" description="Disordered" evidence="7">
    <location>
        <begin position="1"/>
        <end position="22"/>
    </location>
</feature>
<dbReference type="PROSITE" id="PS51882">
    <property type="entry name" value="G_ALPHA"/>
    <property type="match status" value="1"/>
</dbReference>
<evidence type="ECO:0000313" key="9">
    <source>
        <dbReference type="Proteomes" id="UP000639403"/>
    </source>
</evidence>
<comment type="caution">
    <text evidence="8">The sequence shown here is derived from an EMBL/GenBank/DDBJ whole genome shotgun (WGS) entry which is preliminary data.</text>
</comment>
<dbReference type="Pfam" id="PF00503">
    <property type="entry name" value="G-alpha"/>
    <property type="match status" value="1"/>
</dbReference>
<dbReference type="PRINTS" id="PR00318">
    <property type="entry name" value="GPROTEINA"/>
</dbReference>
<sequence length="465" mass="53227">MLWRKSASFNAPESWPPYPPNAETELEKAVRLEEEKEARRVSDSIDHELELEKQEMRARRRHQTRVLLLGQAESGKSTMLKNFQLHFSPEAFNAETEAWRAVIHLNLTRSVNFVLDVLSPERIQQLRGQDTLRSLRMRLSPLRQVEMLLVQRLSANDPSRSTLKVEEAAPWVYGRASEVSIRGGSGWKSLLRLRQNVNSGSRTIDTRQDELDDARQILNACRDDIVTLWADPDAQAGLQDEGVSLQQQSGFFLDEAARVASADFVPTYQDILKARLQTIGAEEHVMSVEQSGDPAQKWVFYDVGGARGQRAAWVPYFEDVNAILFLCPVAAFNEVLLEDRSVNRLLDSFNLWKTICTSRLLASTTFILLFNKTDILREKLAAGISFSQYVRSYKDDPFDFELVCEYIKRKFVSIHKHASSQRRQLHIDFTCAIVSGADLSSWLLPLPTQLSRPGYQYHCHCYHPW</sequence>
<keyword evidence="3 5" id="KW-0342">GTP-binding</keyword>
<evidence type="ECO:0000256" key="4">
    <source>
        <dbReference type="ARBA" id="ARBA00023224"/>
    </source>
</evidence>
<keyword evidence="6" id="KW-0460">Magnesium</keyword>
<accession>A0A8H7P0N9</accession>
<dbReference type="InterPro" id="IPR011025">
    <property type="entry name" value="GproteinA_insert"/>
</dbReference>